<name>A0ABU1S527_9FLAO</name>
<dbReference type="InterPro" id="IPR013815">
    <property type="entry name" value="ATP_grasp_subdomain_1"/>
</dbReference>
<evidence type="ECO:0000256" key="1">
    <source>
        <dbReference type="PROSITE-ProRule" id="PRU00409"/>
    </source>
</evidence>
<dbReference type="PANTHER" id="PTHR21621">
    <property type="entry name" value="RIBOSOMAL PROTEIN S6 MODIFICATION PROTEIN"/>
    <property type="match status" value="1"/>
</dbReference>
<dbReference type="Gene3D" id="3.30.1490.20">
    <property type="entry name" value="ATP-grasp fold, A domain"/>
    <property type="match status" value="1"/>
</dbReference>
<proteinExistence type="predicted"/>
<keyword evidence="1" id="KW-0547">Nucleotide-binding</keyword>
<protein>
    <submittedName>
        <fullName evidence="3">Glutathione synthase/RimK-type ligase-like ATP-grasp enzyme</fullName>
    </submittedName>
</protein>
<dbReference type="InterPro" id="IPR011761">
    <property type="entry name" value="ATP-grasp"/>
</dbReference>
<dbReference type="SUPFAM" id="SSF56059">
    <property type="entry name" value="Glutathione synthetase ATP-binding domain-like"/>
    <property type="match status" value="1"/>
</dbReference>
<dbReference type="PANTHER" id="PTHR21621:SF0">
    <property type="entry name" value="BETA-CITRYLGLUTAMATE SYNTHASE B-RELATED"/>
    <property type="match status" value="1"/>
</dbReference>
<dbReference type="Proteomes" id="UP001261871">
    <property type="component" value="Unassembled WGS sequence"/>
</dbReference>
<reference evidence="3 4" key="1">
    <citation type="submission" date="2023-07" db="EMBL/GenBank/DDBJ databases">
        <title>Sorghum-associated microbial communities from plants grown in Nebraska, USA.</title>
        <authorList>
            <person name="Schachtman D."/>
        </authorList>
    </citation>
    <scope>NUCLEOTIDE SEQUENCE [LARGE SCALE GENOMIC DNA]</scope>
    <source>
        <strain evidence="3 4">BE124</strain>
    </source>
</reference>
<keyword evidence="4" id="KW-1185">Reference proteome</keyword>
<gene>
    <name evidence="3" type="ORF">J2W95_002853</name>
</gene>
<evidence type="ECO:0000259" key="2">
    <source>
        <dbReference type="PROSITE" id="PS50975"/>
    </source>
</evidence>
<keyword evidence="1" id="KW-0067">ATP-binding</keyword>
<sequence>MIKIAIHHRQGSFSDRWIIYCKENNIFYVLVNCLDTDIISQLESNKITHLLWHVNHSSVNELMIFSSILNAADNMNIKTFPNFNTRWHFDDKIAQKYLLESIGAPFVESVVFYDIKTAKNHIKKINFPIVAKLKRGAGASNVELLKDRKEARKYIIQMFNTGKKSIPNTFENYEQKLRVAKKIKNPLQLFKKTINYIFKNKREQLISNQEKGYVYFQKFLTENAFDTRIIVIGEIAFGIIRHNRKNDFRASGSGIIDYYSSNIDIKLIEIAFETSQKLKTQTIAFDFIYDNKTPKIIEISFGYTVTIYDACEGYWKKDLSFIKGSFNPQNFMIENLLNN</sequence>
<organism evidence="3 4">
    <name type="scientific">Flavobacterium granuli</name>
    <dbReference type="NCBI Taxonomy" id="280093"/>
    <lineage>
        <taxon>Bacteria</taxon>
        <taxon>Pseudomonadati</taxon>
        <taxon>Bacteroidota</taxon>
        <taxon>Flavobacteriia</taxon>
        <taxon>Flavobacteriales</taxon>
        <taxon>Flavobacteriaceae</taxon>
        <taxon>Flavobacterium</taxon>
    </lineage>
</organism>
<dbReference type="Gene3D" id="3.30.470.20">
    <property type="entry name" value="ATP-grasp fold, B domain"/>
    <property type="match status" value="1"/>
</dbReference>
<feature type="domain" description="ATP-grasp" evidence="2">
    <location>
        <begin position="96"/>
        <end position="337"/>
    </location>
</feature>
<dbReference type="RefSeq" id="WP_310008097.1">
    <property type="nucleotide sequence ID" value="NZ_JAVDTX010000006.1"/>
</dbReference>
<comment type="caution">
    <text evidence="3">The sequence shown here is derived from an EMBL/GenBank/DDBJ whole genome shotgun (WGS) entry which is preliminary data.</text>
</comment>
<dbReference type="EMBL" id="JAVDTX010000006">
    <property type="protein sequence ID" value="MDR6846142.1"/>
    <property type="molecule type" value="Genomic_DNA"/>
</dbReference>
<dbReference type="PROSITE" id="PS50975">
    <property type="entry name" value="ATP_GRASP"/>
    <property type="match status" value="1"/>
</dbReference>
<evidence type="ECO:0000313" key="4">
    <source>
        <dbReference type="Proteomes" id="UP001261871"/>
    </source>
</evidence>
<accession>A0ABU1S527</accession>
<evidence type="ECO:0000313" key="3">
    <source>
        <dbReference type="EMBL" id="MDR6846142.1"/>
    </source>
</evidence>